<sequence length="107" mass="11443">MTELTPKSLFVVTVAMAADGSRADLLQMAAILNRRGADVVEAELSRPAHGRRVFSATFSSSRIQAETVLRSIEGLVDVVDAALFSALDARTPSEARVAHQPHGSGRR</sequence>
<dbReference type="AlphaFoldDB" id="A0A5C8NIY4"/>
<organism evidence="1 2">
    <name type="scientific">Aeromicrobium terrae</name>
    <dbReference type="NCBI Taxonomy" id="2498846"/>
    <lineage>
        <taxon>Bacteria</taxon>
        <taxon>Bacillati</taxon>
        <taxon>Actinomycetota</taxon>
        <taxon>Actinomycetes</taxon>
        <taxon>Propionibacteriales</taxon>
        <taxon>Nocardioidaceae</taxon>
        <taxon>Aeromicrobium</taxon>
    </lineage>
</organism>
<reference evidence="1 2" key="1">
    <citation type="submission" date="2019-06" db="EMBL/GenBank/DDBJ databases">
        <title>Aeromicrobium sp. nov., isolated from a maize field.</title>
        <authorList>
            <person name="Lin S.-Y."/>
            <person name="Tsai C.-F."/>
            <person name="Young C.-C."/>
        </authorList>
    </citation>
    <scope>NUCLEOTIDE SEQUENCE [LARGE SCALE GENOMIC DNA]</scope>
    <source>
        <strain evidence="1 2">CC-CFT486</strain>
    </source>
</reference>
<gene>
    <name evidence="1" type="ORF">FHP06_09955</name>
</gene>
<accession>A0A5C8NIY4</accession>
<dbReference type="EMBL" id="VDUX01000004">
    <property type="protein sequence ID" value="TXL60741.1"/>
    <property type="molecule type" value="Genomic_DNA"/>
</dbReference>
<comment type="caution">
    <text evidence="1">The sequence shown here is derived from an EMBL/GenBank/DDBJ whole genome shotgun (WGS) entry which is preliminary data.</text>
</comment>
<evidence type="ECO:0008006" key="3">
    <source>
        <dbReference type="Google" id="ProtNLM"/>
    </source>
</evidence>
<evidence type="ECO:0000313" key="2">
    <source>
        <dbReference type="Proteomes" id="UP000321571"/>
    </source>
</evidence>
<keyword evidence="2" id="KW-1185">Reference proteome</keyword>
<evidence type="ECO:0000313" key="1">
    <source>
        <dbReference type="EMBL" id="TXL60741.1"/>
    </source>
</evidence>
<name>A0A5C8NIY4_9ACTN</name>
<dbReference type="Proteomes" id="UP000321571">
    <property type="component" value="Unassembled WGS sequence"/>
</dbReference>
<protein>
    <recommendedName>
        <fullName evidence="3">ACT domain-containing protein</fullName>
    </recommendedName>
</protein>
<dbReference type="RefSeq" id="WP_147686314.1">
    <property type="nucleotide sequence ID" value="NZ_VDUX01000004.1"/>
</dbReference>
<dbReference type="OrthoDB" id="9953471at2"/>
<proteinExistence type="predicted"/>